<feature type="binding site" evidence="17">
    <location>
        <position position="335"/>
    </location>
    <ligand>
        <name>Fe cation</name>
        <dbReference type="ChEBI" id="CHEBI:24875"/>
    </ligand>
</feature>
<keyword evidence="10 16" id="KW-0862">Zinc</keyword>
<dbReference type="PANTHER" id="PTHR11943:SF1">
    <property type="entry name" value="GALACTOSE-1-PHOSPHATE URIDYLYLTRANSFERASE"/>
    <property type="match status" value="1"/>
</dbReference>
<feature type="binding site" evidence="16">
    <location>
        <position position="52"/>
    </location>
    <ligand>
        <name>Zn(2+)</name>
        <dbReference type="ChEBI" id="CHEBI:29105"/>
    </ligand>
</feature>
<reference evidence="21 22" key="1">
    <citation type="submission" date="2015-01" db="EMBL/GenBank/DDBJ databases">
        <title>The Genome Sequence of Capronia semiimmersa CBS27337.</title>
        <authorList>
            <consortium name="The Broad Institute Genomics Platform"/>
            <person name="Cuomo C."/>
            <person name="de Hoog S."/>
            <person name="Gorbushina A."/>
            <person name="Stielow B."/>
            <person name="Teixiera M."/>
            <person name="Abouelleil A."/>
            <person name="Chapman S.B."/>
            <person name="Priest M."/>
            <person name="Young S.K."/>
            <person name="Wortman J."/>
            <person name="Nusbaum C."/>
            <person name="Birren B."/>
        </authorList>
    </citation>
    <scope>NUCLEOTIDE SEQUENCE [LARGE SCALE GENOMIC DNA]</scope>
    <source>
        <strain evidence="21 22">CBS 27337</strain>
    </source>
</reference>
<evidence type="ECO:0000256" key="12">
    <source>
        <dbReference type="ARBA" id="ARBA00023144"/>
    </source>
</evidence>
<evidence type="ECO:0000256" key="13">
    <source>
        <dbReference type="ARBA" id="ARBA00023277"/>
    </source>
</evidence>
<feature type="binding site" description="in other chain" evidence="15">
    <location>
        <position position="202"/>
    </location>
    <ligand>
        <name>UDP-alpha-D-glucose</name>
        <dbReference type="ChEBI" id="CHEBI:58885"/>
        <note>ligand shared between dimeric partners</note>
    </ligand>
</feature>
<feature type="active site" description="Tele-UMP-histidine intermediate" evidence="14">
    <location>
        <position position="200"/>
    </location>
</feature>
<evidence type="ECO:0000313" key="22">
    <source>
        <dbReference type="Proteomes" id="UP000054266"/>
    </source>
</evidence>
<evidence type="ECO:0000256" key="1">
    <source>
        <dbReference type="ARBA" id="ARBA00001107"/>
    </source>
</evidence>
<evidence type="ECO:0000256" key="7">
    <source>
        <dbReference type="ARBA" id="ARBA00022679"/>
    </source>
</evidence>
<dbReference type="InterPro" id="IPR019779">
    <property type="entry name" value="GalP_UDPtransf1_His-AS"/>
</dbReference>
<evidence type="ECO:0000256" key="5">
    <source>
        <dbReference type="ARBA" id="ARBA00012384"/>
    </source>
</evidence>
<comment type="cofactor">
    <cofactor evidence="16">
        <name>Zn(2+)</name>
        <dbReference type="ChEBI" id="CHEBI:29105"/>
    </cofactor>
    <text evidence="16">Binds 1 zinc ion per subunit.</text>
</comment>
<comment type="catalytic activity">
    <reaction evidence="1 18">
        <text>alpha-D-galactose 1-phosphate + UDP-alpha-D-glucose = alpha-D-glucose 1-phosphate + UDP-alpha-D-galactose</text>
        <dbReference type="Rhea" id="RHEA:13989"/>
        <dbReference type="ChEBI" id="CHEBI:58336"/>
        <dbReference type="ChEBI" id="CHEBI:58601"/>
        <dbReference type="ChEBI" id="CHEBI:58885"/>
        <dbReference type="ChEBI" id="CHEBI:66914"/>
        <dbReference type="EC" id="2.7.7.12"/>
    </reaction>
</comment>
<proteinExistence type="inferred from homology"/>
<feature type="binding site" evidence="16">
    <location>
        <position position="121"/>
    </location>
    <ligand>
        <name>Zn(2+)</name>
        <dbReference type="ChEBI" id="CHEBI:29105"/>
    </ligand>
</feature>
<feature type="binding site" description="in other chain" evidence="15">
    <location>
        <begin position="193"/>
        <end position="195"/>
    </location>
    <ligand>
        <name>UDP-alpha-D-glucose</name>
        <dbReference type="ChEBI" id="CHEBI:58885"/>
        <note>ligand shared between dimeric partners</note>
    </ligand>
</feature>
<comment type="similarity">
    <text evidence="3 18">Belongs to the galactose-1-phosphate uridylyltransferase type 1 family.</text>
</comment>
<dbReference type="GO" id="GO:0033499">
    <property type="term" value="P:galactose catabolic process via UDP-galactose, Leloir pathway"/>
    <property type="evidence" value="ECO:0007669"/>
    <property type="project" value="TreeGrafter"/>
</dbReference>
<feature type="binding site" evidence="15">
    <location>
        <begin position="353"/>
        <end position="354"/>
    </location>
    <ligand>
        <name>UDP-alpha-D-glucose</name>
        <dbReference type="ChEBI" id="CHEBI:58885"/>
        <note>ligand shared between dimeric partners</note>
    </ligand>
</feature>
<feature type="binding site" evidence="16">
    <location>
        <position position="55"/>
    </location>
    <ligand>
        <name>Zn(2+)</name>
        <dbReference type="ChEBI" id="CHEBI:29105"/>
    </ligand>
</feature>
<dbReference type="GO" id="GO:0008270">
    <property type="term" value="F:zinc ion binding"/>
    <property type="evidence" value="ECO:0007669"/>
    <property type="project" value="InterPro"/>
</dbReference>
<keyword evidence="22" id="KW-1185">Reference proteome</keyword>
<dbReference type="FunFam" id="3.30.428.10:FF:000001">
    <property type="entry name" value="Galactose-1-phosphate uridylyltransferase"/>
    <property type="match status" value="1"/>
</dbReference>
<dbReference type="InterPro" id="IPR005849">
    <property type="entry name" value="GalP_Utransf_N"/>
</dbReference>
<feature type="domain" description="Galactose-1-phosphate uridyl transferase N-terminal" evidence="19">
    <location>
        <begin position="8"/>
        <end position="210"/>
    </location>
</feature>
<keyword evidence="7 18" id="KW-0808">Transferase</keyword>
<dbReference type="Gene3D" id="3.30.428.10">
    <property type="entry name" value="HIT-like"/>
    <property type="match status" value="2"/>
</dbReference>
<dbReference type="FunFam" id="3.30.428.10:FF:000009">
    <property type="entry name" value="Galactose-1-phosphate uridylyltransferase"/>
    <property type="match status" value="1"/>
</dbReference>
<keyword evidence="9 16" id="KW-0479">Metal-binding</keyword>
<evidence type="ECO:0000256" key="11">
    <source>
        <dbReference type="ARBA" id="ARBA00023004"/>
    </source>
</evidence>
<keyword evidence="8 18" id="KW-0548">Nucleotidyltransferase</keyword>
<evidence type="ECO:0000256" key="10">
    <source>
        <dbReference type="ARBA" id="ARBA00022833"/>
    </source>
</evidence>
<evidence type="ECO:0000256" key="3">
    <source>
        <dbReference type="ARBA" id="ARBA00010951"/>
    </source>
</evidence>
<dbReference type="UniPathway" id="UPA00214"/>
<evidence type="ECO:0000259" key="20">
    <source>
        <dbReference type="Pfam" id="PF02744"/>
    </source>
</evidence>
<sequence>MPDKILDDISHRRYNPLRGSWILVSPHRTKRPWQGQQESPGVIDLPEYDPKCYLCPGNTRASGDVNPKYDNTFVFVNDYSAVKESQEDYASPDEPGSLPGLLLQAEPVKGKCYVLTFSAAHNITLADMAPVEILPIIKTWTQIYTAHLSPKSPLALLAKPTHLPPSAPHADVGRPREQYQWMQIFENKGAAMGCSNPHPHGQIWTTTSMPEEPRIELEQLRKYNRQQGGGHMLVDYARLEREKNERVVFQNETFLVICPWWATWPFETMILPVKHIRSLIDLTGQEQEHLAEAIAETTRRYDNLFETSFPYSMGIHQAPLDGTEEEIECSSIHLHFYPPLLRSATVRKFLVGYEMLGEPQRDITPEQAAVRLQKCGGELYRKKLTQSEGLQITDPPAPDKPAVG</sequence>
<dbReference type="PIRSF" id="PIRSF000808">
    <property type="entry name" value="GalT"/>
    <property type="match status" value="1"/>
</dbReference>
<evidence type="ECO:0000256" key="8">
    <source>
        <dbReference type="ARBA" id="ARBA00022695"/>
    </source>
</evidence>
<feature type="binding site" description="in other chain" evidence="15">
    <location>
        <position position="187"/>
    </location>
    <ligand>
        <name>UDP-alpha-D-glucose</name>
        <dbReference type="ChEBI" id="CHEBI:58885"/>
        <note>ligand shared between dimeric partners</note>
    </ligand>
</feature>
<feature type="binding site" evidence="17">
    <location>
        <position position="216"/>
    </location>
    <ligand>
        <name>Fe cation</name>
        <dbReference type="ChEBI" id="CHEBI:24875"/>
    </ligand>
</feature>
<keyword evidence="12 18" id="KW-0299">Galactose metabolism</keyword>
<dbReference type="NCBIfam" id="TIGR00209">
    <property type="entry name" value="galT_1"/>
    <property type="match status" value="1"/>
</dbReference>
<name>A0A0D2CMP2_9EURO</name>
<accession>A0A0D2CMP2</accession>
<gene>
    <name evidence="21" type="ORF">PV04_05814</name>
</gene>
<evidence type="ECO:0000256" key="6">
    <source>
        <dbReference type="ARBA" id="ARBA00016340"/>
    </source>
</evidence>
<evidence type="ECO:0000256" key="2">
    <source>
        <dbReference type="ARBA" id="ARBA00004947"/>
    </source>
</evidence>
<keyword evidence="11 17" id="KW-0408">Iron</keyword>
<dbReference type="PANTHER" id="PTHR11943">
    <property type="entry name" value="GALACTOSE-1-PHOSPHATE URIDYLYLTRANSFERASE"/>
    <property type="match status" value="1"/>
</dbReference>
<feature type="domain" description="Galactose-1-phosphate uridyl transferase C-terminal" evidence="20">
    <location>
        <begin position="217"/>
        <end position="374"/>
    </location>
</feature>
<feature type="binding site" evidence="15">
    <location>
        <begin position="28"/>
        <end position="31"/>
    </location>
    <ligand>
        <name>UDP-alpha-D-glucose</name>
        <dbReference type="ChEBI" id="CHEBI:58885"/>
        <note>ligand shared between dimeric partners</note>
    </ligand>
</feature>
<evidence type="ECO:0000256" key="14">
    <source>
        <dbReference type="PIRSR" id="PIRSR000808-1"/>
    </source>
</evidence>
<dbReference type="GO" id="GO:0008108">
    <property type="term" value="F:UDP-glucose:hexose-1-phosphate uridylyltransferase activity"/>
    <property type="evidence" value="ECO:0007669"/>
    <property type="project" value="UniProtKB-EC"/>
</dbReference>
<dbReference type="CDD" id="cd00608">
    <property type="entry name" value="GalT"/>
    <property type="match status" value="1"/>
</dbReference>
<evidence type="ECO:0000259" key="19">
    <source>
        <dbReference type="Pfam" id="PF01087"/>
    </source>
</evidence>
<dbReference type="Proteomes" id="UP000054266">
    <property type="component" value="Unassembled WGS sequence"/>
</dbReference>
<feature type="binding site" description="in other chain" evidence="15">
    <location>
        <begin position="77"/>
        <end position="78"/>
    </location>
    <ligand>
        <name>UDP-alpha-D-glucose</name>
        <dbReference type="ChEBI" id="CHEBI:58885"/>
        <note>ligand shared between dimeric partners</note>
    </ligand>
</feature>
<protein>
    <recommendedName>
        <fullName evidence="6 18">Galactose-1-phosphate uridylyltransferase</fullName>
        <ecNumber evidence="5 18">2.7.7.12</ecNumber>
    </recommendedName>
</protein>
<evidence type="ECO:0000256" key="15">
    <source>
        <dbReference type="PIRSR" id="PIRSR000808-2"/>
    </source>
</evidence>
<dbReference type="STRING" id="5601.A0A0D2CMP2"/>
<dbReference type="EC" id="2.7.7.12" evidence="5 18"/>
<dbReference type="InterPro" id="IPR001937">
    <property type="entry name" value="GalP_UDPtransf1"/>
</dbReference>
<dbReference type="GO" id="GO:0005737">
    <property type="term" value="C:cytoplasm"/>
    <property type="evidence" value="ECO:0007669"/>
    <property type="project" value="TreeGrafter"/>
</dbReference>
<dbReference type="Pfam" id="PF01087">
    <property type="entry name" value="GalP_UDP_transf"/>
    <property type="match status" value="1"/>
</dbReference>
<evidence type="ECO:0000256" key="18">
    <source>
        <dbReference type="RuleBase" id="RU000506"/>
    </source>
</evidence>
<evidence type="ECO:0000256" key="17">
    <source>
        <dbReference type="PIRSR" id="PIRSR000808-4"/>
    </source>
</evidence>
<dbReference type="Pfam" id="PF02744">
    <property type="entry name" value="GalP_UDP_tr_C"/>
    <property type="match status" value="1"/>
</dbReference>
<comment type="subunit">
    <text evidence="4">Homodimer.</text>
</comment>
<feature type="binding site" evidence="15">
    <location>
        <begin position="348"/>
        <end position="349"/>
    </location>
    <ligand>
        <name>UDP-alpha-D-glucose</name>
        <dbReference type="ChEBI" id="CHEBI:58885"/>
        <note>ligand shared between dimeric partners</note>
    </ligand>
</feature>
<keyword evidence="13 18" id="KW-0119">Carbohydrate metabolism</keyword>
<evidence type="ECO:0000256" key="9">
    <source>
        <dbReference type="ARBA" id="ARBA00022723"/>
    </source>
</evidence>
<dbReference type="HOGENOM" id="CLU_029960_0_0_1"/>
<evidence type="ECO:0000313" key="21">
    <source>
        <dbReference type="EMBL" id="KIW66481.1"/>
    </source>
</evidence>
<feature type="binding site" evidence="17">
    <location>
        <position position="316"/>
    </location>
    <ligand>
        <name>Fe cation</name>
        <dbReference type="ChEBI" id="CHEBI:24875"/>
    </ligand>
</feature>
<feature type="binding site" evidence="16">
    <location>
        <position position="198"/>
    </location>
    <ligand>
        <name>Zn(2+)</name>
        <dbReference type="ChEBI" id="CHEBI:29105"/>
    </ligand>
</feature>
<feature type="binding site" description="in other chain" evidence="15">
    <location>
        <position position="61"/>
    </location>
    <ligand>
        <name>UDP-alpha-D-glucose</name>
        <dbReference type="ChEBI" id="CHEBI:58885"/>
        <note>ligand shared between dimeric partners</note>
    </ligand>
</feature>
<dbReference type="InterPro" id="IPR036265">
    <property type="entry name" value="HIT-like_sf"/>
</dbReference>
<feature type="binding site" description="in other chain" evidence="15">
    <location>
        <position position="360"/>
    </location>
    <ligand>
        <name>UDP-alpha-D-glucose</name>
        <dbReference type="ChEBI" id="CHEBI:58885"/>
        <note>ligand shared between dimeric partners</note>
    </ligand>
</feature>
<comment type="cofactor">
    <cofactor evidence="17">
        <name>Fe cation</name>
        <dbReference type="ChEBI" id="CHEBI:24875"/>
    </cofactor>
    <text evidence="17">Binds 1 Fe cation per subunit.</text>
</comment>
<comment type="pathway">
    <text evidence="2 18">Carbohydrate metabolism; galactose metabolism.</text>
</comment>
<dbReference type="PROSITE" id="PS00117">
    <property type="entry name" value="GAL_P_UDP_TRANSF_I"/>
    <property type="match status" value="1"/>
</dbReference>
<feature type="binding site" evidence="17">
    <location>
        <position position="333"/>
    </location>
    <ligand>
        <name>Fe cation</name>
        <dbReference type="ChEBI" id="CHEBI:24875"/>
    </ligand>
</feature>
<dbReference type="AlphaFoldDB" id="A0A0D2CMP2"/>
<dbReference type="EMBL" id="KN846959">
    <property type="protein sequence ID" value="KIW66481.1"/>
    <property type="molecule type" value="Genomic_DNA"/>
</dbReference>
<evidence type="ECO:0000256" key="16">
    <source>
        <dbReference type="PIRSR" id="PIRSR000808-3"/>
    </source>
</evidence>
<organism evidence="21 22">
    <name type="scientific">Phialophora macrospora</name>
    <dbReference type="NCBI Taxonomy" id="1851006"/>
    <lineage>
        <taxon>Eukaryota</taxon>
        <taxon>Fungi</taxon>
        <taxon>Dikarya</taxon>
        <taxon>Ascomycota</taxon>
        <taxon>Pezizomycotina</taxon>
        <taxon>Eurotiomycetes</taxon>
        <taxon>Chaetothyriomycetidae</taxon>
        <taxon>Chaetothyriales</taxon>
        <taxon>Herpotrichiellaceae</taxon>
        <taxon>Phialophora</taxon>
    </lineage>
</organism>
<dbReference type="SUPFAM" id="SSF54197">
    <property type="entry name" value="HIT-like"/>
    <property type="match status" value="2"/>
</dbReference>
<evidence type="ECO:0000256" key="4">
    <source>
        <dbReference type="ARBA" id="ARBA00011738"/>
    </source>
</evidence>
<dbReference type="InterPro" id="IPR005850">
    <property type="entry name" value="GalP_Utransf_C"/>
</dbReference>